<feature type="domain" description="DUF6604" evidence="2">
    <location>
        <begin position="108"/>
        <end position="380"/>
    </location>
</feature>
<evidence type="ECO:0000313" key="4">
    <source>
        <dbReference type="Proteomes" id="UP000027002"/>
    </source>
</evidence>
<sequence length="997" mass="112740">MRFRSTLLPLMLRRQRQYGRGPNLGLCETRVPVGCVSLLKFRFTGLVIAGPVRVSVAGKQPLLHRVWLSRLFVYHRRRGSETRLHFATLRNPRLPCCQKMQLQSSYRLYKRETSRLVYLLVTASNALLTAKRLQQYVNKSCKLSPSEFIPAAQLIAKHVKNVPSEIFRVLDSVIKLRTACCNEFRRRAATHGSNTEMEESNRSHQHFVDILRQTFGILGGDKWLEQEKSSRAKPAATDATDSDGFQANWSNVFSRLSLDTTSDTDEESRDDDEASSNLPETPRPRRVRRKNKKHAKKSGSRRRRQEPASHIPLEQYGLAHDDEHKAAEYFLAASAILEQCIELRLYCQRVWANSAYHGKNLVVTTAIAFQAMAVVRRSQAITFADFPDGDSYLDLLNAYTNGGTSRLQNDTVIRFCCNSSDENCCKVMKEKAVPPHHMKELLMEYSYISLVEFVQDYKKTSSGSPTKAMQATFRKWDPDLTLKEASLDQMLEWRRVYTIKWLYDLVASFLSQKRIIQEKSTRDRRRGKPSPNKVWEEKFSFFGLGDFAEAVVSLTQESAEAGSERSITPLLVFQLQCIVDSFTITRGWSIRAAGSILWDVPPEDFDAVSWLHLFGGREACHARPGVVGAAAALADSILDRPTDEGLAPVGDALREFCDSFCSHYKTMMELDRGAASGRGRRNSAKWEADELALWSLSPFLCGSGLMQAIELVYRFSMFIWGLTPELLLMIDLHHELTVHCARLEPIPVLEKMFDWFGNDICRLDVARLLRLRIRLGHGASHQLEPFQAHTAFFKNFHMASSVMQTRSDLLVLHEADWQTNAVTPSRHATLQPGSALRPLVKNLGEYSAFDSRKHFTQMPKTGESINIPHFDPAEHIPEITLLGMMDYALIQDADTLSGVNFFHVMATLLKVWSGLGEGLKRAGNLSCWTGSSDIPGAAVIAGTLSAMTHSNDAAMALAAEVFEQHRDGFAKECVMYFGTDRMRTDWDTGDFLWRPEV</sequence>
<proteinExistence type="predicted"/>
<protein>
    <recommendedName>
        <fullName evidence="2">DUF6604 domain-containing protein</fullName>
    </recommendedName>
</protein>
<reference evidence="3" key="1">
    <citation type="submission" date="2020-03" db="EMBL/GenBank/DDBJ databases">
        <title>A mixture of massive structural variations and highly conserved coding sequences in Ustilaginoidea virens genome.</title>
        <authorList>
            <person name="Zhang K."/>
            <person name="Zhao Z."/>
            <person name="Zhang Z."/>
            <person name="Li Y."/>
            <person name="Hsiang T."/>
            <person name="Sun W."/>
        </authorList>
    </citation>
    <scope>NUCLEOTIDE SEQUENCE</scope>
    <source>
        <strain evidence="3">UV-8b</strain>
    </source>
</reference>
<evidence type="ECO:0000259" key="2">
    <source>
        <dbReference type="Pfam" id="PF20253"/>
    </source>
</evidence>
<dbReference type="GeneID" id="66067504"/>
<evidence type="ECO:0000256" key="1">
    <source>
        <dbReference type="SAM" id="MobiDB-lite"/>
    </source>
</evidence>
<gene>
    <name evidence="3" type="ORF">UV8b_06727</name>
</gene>
<dbReference type="InterPro" id="IPR046539">
    <property type="entry name" value="DUF6604"/>
</dbReference>
<dbReference type="PANTHER" id="PTHR38795:SF1">
    <property type="entry name" value="DUF6604 DOMAIN-CONTAINING PROTEIN"/>
    <property type="match status" value="1"/>
</dbReference>
<dbReference type="Proteomes" id="UP000027002">
    <property type="component" value="Chromosome 5"/>
</dbReference>
<dbReference type="OrthoDB" id="5339038at2759"/>
<dbReference type="AlphaFoldDB" id="A0A8E5MJW5"/>
<organism evidence="3 4">
    <name type="scientific">Ustilaginoidea virens</name>
    <name type="common">Rice false smut fungus</name>
    <name type="synonym">Villosiclava virens</name>
    <dbReference type="NCBI Taxonomy" id="1159556"/>
    <lineage>
        <taxon>Eukaryota</taxon>
        <taxon>Fungi</taxon>
        <taxon>Dikarya</taxon>
        <taxon>Ascomycota</taxon>
        <taxon>Pezizomycotina</taxon>
        <taxon>Sordariomycetes</taxon>
        <taxon>Hypocreomycetidae</taxon>
        <taxon>Hypocreales</taxon>
        <taxon>Clavicipitaceae</taxon>
        <taxon>Ustilaginoidea</taxon>
    </lineage>
</organism>
<feature type="region of interest" description="Disordered" evidence="1">
    <location>
        <begin position="259"/>
        <end position="311"/>
    </location>
</feature>
<dbReference type="EMBL" id="CP072757">
    <property type="protein sequence ID" value="QUC22486.1"/>
    <property type="molecule type" value="Genomic_DNA"/>
</dbReference>
<feature type="compositionally biased region" description="Acidic residues" evidence="1">
    <location>
        <begin position="262"/>
        <end position="274"/>
    </location>
</feature>
<dbReference type="PANTHER" id="PTHR38795">
    <property type="entry name" value="DUF6604 DOMAIN-CONTAINING PROTEIN"/>
    <property type="match status" value="1"/>
</dbReference>
<dbReference type="KEGG" id="uvi:66067504"/>
<evidence type="ECO:0000313" key="3">
    <source>
        <dbReference type="EMBL" id="QUC22486.1"/>
    </source>
</evidence>
<dbReference type="Pfam" id="PF20253">
    <property type="entry name" value="DUF6604"/>
    <property type="match status" value="1"/>
</dbReference>
<dbReference type="RefSeq" id="XP_043000159.1">
    <property type="nucleotide sequence ID" value="XM_043144224.1"/>
</dbReference>
<feature type="compositionally biased region" description="Basic residues" evidence="1">
    <location>
        <begin position="284"/>
        <end position="304"/>
    </location>
</feature>
<keyword evidence="4" id="KW-1185">Reference proteome</keyword>
<name>A0A8E5MJW5_USTVR</name>
<accession>A0A8E5MJW5</accession>